<dbReference type="InterPro" id="IPR010430">
    <property type="entry name" value="DUF1028"/>
</dbReference>
<proteinExistence type="predicted"/>
<dbReference type="KEGG" id="pmet:G4Y79_08395"/>
<dbReference type="Proteomes" id="UP000594468">
    <property type="component" value="Chromosome"/>
</dbReference>
<protein>
    <submittedName>
        <fullName evidence="2">DUF1028 domain-containing protein</fullName>
    </submittedName>
</protein>
<dbReference type="Pfam" id="PF08823">
    <property type="entry name" value="PG_binding_2"/>
    <property type="match status" value="1"/>
</dbReference>
<evidence type="ECO:0000313" key="2">
    <source>
        <dbReference type="EMBL" id="QPC84380.1"/>
    </source>
</evidence>
<organism evidence="2 3">
    <name type="scientific">Phototrophicus methaneseepsis</name>
    <dbReference type="NCBI Taxonomy" id="2710758"/>
    <lineage>
        <taxon>Bacteria</taxon>
        <taxon>Bacillati</taxon>
        <taxon>Chloroflexota</taxon>
        <taxon>Candidatus Thermofontia</taxon>
        <taxon>Phototrophicales</taxon>
        <taxon>Phototrophicaceae</taxon>
        <taxon>Phototrophicus</taxon>
    </lineage>
</organism>
<name>A0A7S8ECD8_9CHLR</name>
<dbReference type="PANTHER" id="PTHR39328:SF1">
    <property type="entry name" value="BLL2871 PROTEIN"/>
    <property type="match status" value="1"/>
</dbReference>
<feature type="domain" description="Putative peptidoglycan binding" evidence="1">
    <location>
        <begin position="213"/>
        <end position="285"/>
    </location>
</feature>
<keyword evidence="3" id="KW-1185">Reference proteome</keyword>
<dbReference type="PANTHER" id="PTHR39328">
    <property type="entry name" value="BLL2871 PROTEIN"/>
    <property type="match status" value="1"/>
</dbReference>
<dbReference type="Gene3D" id="3.60.20.10">
    <property type="entry name" value="Glutamine Phosphoribosylpyrophosphate, subunit 1, domain 1"/>
    <property type="match status" value="1"/>
</dbReference>
<evidence type="ECO:0000259" key="1">
    <source>
        <dbReference type="Pfam" id="PF08823"/>
    </source>
</evidence>
<dbReference type="InterPro" id="IPR029055">
    <property type="entry name" value="Ntn_hydrolases_N"/>
</dbReference>
<dbReference type="Pfam" id="PF06267">
    <property type="entry name" value="DUF1028"/>
    <property type="match status" value="1"/>
</dbReference>
<dbReference type="RefSeq" id="WP_195172443.1">
    <property type="nucleotide sequence ID" value="NZ_CP062983.1"/>
</dbReference>
<evidence type="ECO:0000313" key="3">
    <source>
        <dbReference type="Proteomes" id="UP000594468"/>
    </source>
</evidence>
<accession>A0A7S8ECD8</accession>
<dbReference type="InterPro" id="IPR014927">
    <property type="entry name" value="PG-bd_2"/>
</dbReference>
<dbReference type="SUPFAM" id="SSF56235">
    <property type="entry name" value="N-terminal nucleophile aminohydrolases (Ntn hydrolases)"/>
    <property type="match status" value="1"/>
</dbReference>
<gene>
    <name evidence="2" type="ORF">G4Y79_08395</name>
</gene>
<dbReference type="AlphaFoldDB" id="A0A7S8ECD8"/>
<sequence>MHLNTFSIVAYDPDEKAWGVAVASKFLAAGAVVNWAQANAGAVATQSYAKVSFGADGLKMMADGMSATETLTALLADDPGREQRQVGLVDREGHVAAHTGKNCHEWAGHRIGEGFTVQGNILTGSDVLESMSDAYTAAKGELADRLVAALLAGSAAGGDKRGKQAAAVLVVCENGGYGGDNDRYIDLRVDDDETPIRKLRQLLDSHHLFFGIPKKEDRMRIDTEIASELQRIMMKQGYWSGEVDGSWDAISQQAFWTLIGNENLEERWNMDKDPSHIDRVALEYLRRRFG</sequence>
<reference evidence="2 3" key="1">
    <citation type="submission" date="2020-02" db="EMBL/GenBank/DDBJ databases">
        <authorList>
            <person name="Zheng R.K."/>
            <person name="Sun C.M."/>
        </authorList>
    </citation>
    <scope>NUCLEOTIDE SEQUENCE [LARGE SCALE GENOMIC DNA]</scope>
    <source>
        <strain evidence="3">rifampicinis</strain>
    </source>
</reference>
<dbReference type="EMBL" id="CP062983">
    <property type="protein sequence ID" value="QPC84380.1"/>
    <property type="molecule type" value="Genomic_DNA"/>
</dbReference>